<dbReference type="InterPro" id="IPR010131">
    <property type="entry name" value="MdtP/NodT-like"/>
</dbReference>
<evidence type="ECO:0000313" key="3">
    <source>
        <dbReference type="Proteomes" id="UP000494115"/>
    </source>
</evidence>
<dbReference type="Pfam" id="PF02321">
    <property type="entry name" value="OEP"/>
    <property type="match status" value="2"/>
</dbReference>
<dbReference type="PANTHER" id="PTHR30203">
    <property type="entry name" value="OUTER MEMBRANE CATION EFFLUX PROTEIN"/>
    <property type="match status" value="1"/>
</dbReference>
<reference evidence="2 3" key="1">
    <citation type="submission" date="2020-04" db="EMBL/GenBank/DDBJ databases">
        <authorList>
            <person name="De Canck E."/>
        </authorList>
    </citation>
    <scope>NUCLEOTIDE SEQUENCE [LARGE SCALE GENOMIC DNA]</scope>
    <source>
        <strain evidence="2 3">LMG 28138</strain>
    </source>
</reference>
<name>A0A6S7AYA5_9BURK</name>
<dbReference type="AlphaFoldDB" id="A0A6S7AYA5"/>
<sequence>MSLGGCADLTAPTAQAAYEAAMPVTLPANWSSAADNAVFRPEWLGFDASGELRGLLDEAFAQNPDLRVAATRVEQTRLQVQLAGAALLPSVNVTAKWSNSLVSADALNLSGVGASASWEIDLWGATRAGVNASDARYRSVEAAYVYARASLGAATAKAWLLNLQASRQLELMGAIEQSSQRQRDIVLARNEIGKASGIDSAQAQAGVDAVHEQWLAAAQARQAAQRALELLLGRYPQAQIELAGEASSLLATQLPAVPAGVPLDVLERRPDLIASRKAFEAAFFGAQQAKAARLPNLTLTAGAAYLDTSAAMFQGALDSAVFPLGAKISWPLFDGGRRQTQFEISTLQQSEAAAKYAAAIQRALGEVENALAAERQLAQRGTALASQERETSRVVGLAQVQQEVGQVDAYGVLDRQITAYRAQLALLQIETARLTARVDLHLALGGTFFTEGADGSARDEEVAAH</sequence>
<comment type="similarity">
    <text evidence="1">Belongs to the outer membrane factor (OMF) (TC 1.B.17) family.</text>
</comment>
<evidence type="ECO:0000313" key="2">
    <source>
        <dbReference type="EMBL" id="CAB3781577.1"/>
    </source>
</evidence>
<keyword evidence="3" id="KW-1185">Reference proteome</keyword>
<dbReference type="GO" id="GO:0015562">
    <property type="term" value="F:efflux transmembrane transporter activity"/>
    <property type="evidence" value="ECO:0007669"/>
    <property type="project" value="InterPro"/>
</dbReference>
<dbReference type="PANTHER" id="PTHR30203:SF24">
    <property type="entry name" value="BLR4935 PROTEIN"/>
    <property type="match status" value="1"/>
</dbReference>
<dbReference type="Gene3D" id="1.20.1600.10">
    <property type="entry name" value="Outer membrane efflux proteins (OEP)"/>
    <property type="match status" value="1"/>
</dbReference>
<organism evidence="2 3">
    <name type="scientific">Pararobbsia alpina</name>
    <dbReference type="NCBI Taxonomy" id="621374"/>
    <lineage>
        <taxon>Bacteria</taxon>
        <taxon>Pseudomonadati</taxon>
        <taxon>Pseudomonadota</taxon>
        <taxon>Betaproteobacteria</taxon>
        <taxon>Burkholderiales</taxon>
        <taxon>Burkholderiaceae</taxon>
        <taxon>Pararobbsia</taxon>
    </lineage>
</organism>
<accession>A0A6S7AYA5</accession>
<dbReference type="InterPro" id="IPR003423">
    <property type="entry name" value="OMP_efflux"/>
</dbReference>
<dbReference type="Gene3D" id="2.20.200.10">
    <property type="entry name" value="Outer membrane efflux proteins (OEP)"/>
    <property type="match status" value="1"/>
</dbReference>
<protein>
    <submittedName>
        <fullName evidence="2">Antibiotic efflux pump outer membrane protein ArpC</fullName>
    </submittedName>
</protein>
<dbReference type="Proteomes" id="UP000494115">
    <property type="component" value="Unassembled WGS sequence"/>
</dbReference>
<evidence type="ECO:0000256" key="1">
    <source>
        <dbReference type="ARBA" id="ARBA00007613"/>
    </source>
</evidence>
<gene>
    <name evidence="2" type="primary">arpC_1</name>
    <name evidence="2" type="ORF">LMG28138_01249</name>
</gene>
<dbReference type="SUPFAM" id="SSF56954">
    <property type="entry name" value="Outer membrane efflux proteins (OEP)"/>
    <property type="match status" value="1"/>
</dbReference>
<dbReference type="EMBL" id="CADIKM010000004">
    <property type="protein sequence ID" value="CAB3781577.1"/>
    <property type="molecule type" value="Genomic_DNA"/>
</dbReference>
<proteinExistence type="inferred from homology"/>